<comment type="caution">
    <text evidence="1">The sequence shown here is derived from an EMBL/GenBank/DDBJ whole genome shotgun (WGS) entry which is preliminary data.</text>
</comment>
<dbReference type="PATRIC" id="fig|217031.4.peg.3652"/>
<organism evidence="1 2">
    <name type="scientific">Lederbergia galactosidilytica</name>
    <dbReference type="NCBI Taxonomy" id="217031"/>
    <lineage>
        <taxon>Bacteria</taxon>
        <taxon>Bacillati</taxon>
        <taxon>Bacillota</taxon>
        <taxon>Bacilli</taxon>
        <taxon>Bacillales</taxon>
        <taxon>Bacillaceae</taxon>
        <taxon>Lederbergia</taxon>
    </lineage>
</organism>
<gene>
    <name evidence="1" type="ORF">ACA29_11010</name>
</gene>
<evidence type="ECO:0000313" key="1">
    <source>
        <dbReference type="EMBL" id="KRG12684.1"/>
    </source>
</evidence>
<reference evidence="1 2" key="1">
    <citation type="submission" date="2015-06" db="EMBL/GenBank/DDBJ databases">
        <title>Genome sequencing project of Bacillus galactosidilyticus PL133.</title>
        <authorList>
            <person name="Gaiero J."/>
            <person name="Nicol R."/>
            <person name="Habash M."/>
        </authorList>
    </citation>
    <scope>NUCLEOTIDE SEQUENCE [LARGE SCALE GENOMIC DNA]</scope>
    <source>
        <strain evidence="1 2">PL133</strain>
    </source>
</reference>
<dbReference type="EMBL" id="LGPB01000090">
    <property type="protein sequence ID" value="KRG12684.1"/>
    <property type="molecule type" value="Genomic_DNA"/>
</dbReference>
<proteinExistence type="predicted"/>
<dbReference type="Proteomes" id="UP000053881">
    <property type="component" value="Unassembled WGS sequence"/>
</dbReference>
<sequence length="74" mass="8760">MLDPNQVSNENRLEILNKFAIMANRDIMNTMQEIEQVDRVEFDIAVLRAFDIEDIYPDIKNSLIYMQKARLSVR</sequence>
<evidence type="ECO:0000313" key="2">
    <source>
        <dbReference type="Proteomes" id="UP000053881"/>
    </source>
</evidence>
<dbReference type="AlphaFoldDB" id="A0A0Q9XVF4"/>
<accession>A0A0Q9XVF4</accession>
<name>A0A0Q9XVF4_9BACI</name>
<protein>
    <submittedName>
        <fullName evidence="1">Uncharacterized protein</fullName>
    </submittedName>
</protein>